<keyword evidence="4" id="KW-1185">Reference proteome</keyword>
<dbReference type="EMBL" id="BPEU01000012">
    <property type="protein sequence ID" value="GIU40641.1"/>
    <property type="molecule type" value="Genomic_DNA"/>
</dbReference>
<dbReference type="Proteomes" id="UP000773469">
    <property type="component" value="Unassembled WGS sequence"/>
</dbReference>
<proteinExistence type="predicted"/>
<sequence>MTDSATNNTQKLDFSAINKTTAKSFNDQKNLIKRLFKGNTVMCETCHQPLHLVVPTEKAQTGQYGVFCKKGCTDIQLEMDLII</sequence>
<dbReference type="STRING" id="23.BEL05_11760"/>
<dbReference type="AlphaFoldDB" id="A0A1E5IR27"/>
<name>A0A1E5IR27_SHECO</name>
<evidence type="ECO:0000313" key="1">
    <source>
        <dbReference type="EMBL" id="GIU40641.1"/>
    </source>
</evidence>
<gene>
    <name evidence="2" type="ORF">BEL05_11760</name>
    <name evidence="1" type="ORF">TUM3794_19040</name>
</gene>
<accession>A0A1E5IR27</accession>
<reference evidence="2 3" key="1">
    <citation type="submission" date="2016-07" db="EMBL/GenBank/DDBJ databases">
        <title>Whole-genome of two Shewanella species isolated from a digestive organ of sea cucumber Apostichopus japonicus Selenka 1867.</title>
        <authorList>
            <person name="Hong H.-H."/>
            <person name="Choi H."/>
            <person name="Cheon S."/>
            <person name="Oh J.-S."/>
            <person name="Lee H.-G."/>
            <person name="Park C."/>
        </authorList>
    </citation>
    <scope>NUCLEOTIDE SEQUENCE [LARGE SCALE GENOMIC DNA]</scope>
    <source>
        <strain evidence="2 3">CSB03KR</strain>
    </source>
</reference>
<dbReference type="Proteomes" id="UP000095230">
    <property type="component" value="Unassembled WGS sequence"/>
</dbReference>
<evidence type="ECO:0000313" key="4">
    <source>
        <dbReference type="Proteomes" id="UP000773469"/>
    </source>
</evidence>
<evidence type="ECO:0008006" key="5">
    <source>
        <dbReference type="Google" id="ProtNLM"/>
    </source>
</evidence>
<evidence type="ECO:0000313" key="3">
    <source>
        <dbReference type="Proteomes" id="UP000095230"/>
    </source>
</evidence>
<dbReference type="RefSeq" id="WP_069671958.1">
    <property type="nucleotide sequence ID" value="NZ_BPEU01000012.1"/>
</dbReference>
<comment type="caution">
    <text evidence="2">The sequence shown here is derived from an EMBL/GenBank/DDBJ whole genome shotgun (WGS) entry which is preliminary data.</text>
</comment>
<organism evidence="2 3">
    <name type="scientific">Shewanella colwelliana</name>
    <name type="common">Alteromonas colwelliana</name>
    <dbReference type="NCBI Taxonomy" id="23"/>
    <lineage>
        <taxon>Bacteria</taxon>
        <taxon>Pseudomonadati</taxon>
        <taxon>Pseudomonadota</taxon>
        <taxon>Gammaproteobacteria</taxon>
        <taxon>Alteromonadales</taxon>
        <taxon>Shewanellaceae</taxon>
        <taxon>Shewanella</taxon>
    </lineage>
</organism>
<protein>
    <recommendedName>
        <fullName evidence="5">MYM-type domain-containing protein</fullName>
    </recommendedName>
</protein>
<reference evidence="1 4" key="2">
    <citation type="submission" date="2021-05" db="EMBL/GenBank/DDBJ databases">
        <title>Molecular characterization for Shewanella algae harboring chromosomal blaOXA-55-like strains isolated from clinical and environment sample.</title>
        <authorList>
            <person name="Ohama Y."/>
            <person name="Aoki K."/>
            <person name="Harada S."/>
            <person name="Moriya K."/>
            <person name="Ishii Y."/>
            <person name="Tateda K."/>
        </authorList>
    </citation>
    <scope>NUCLEOTIDE SEQUENCE [LARGE SCALE GENOMIC DNA]</scope>
    <source>
        <strain evidence="1 4">MBTL60-118</strain>
    </source>
</reference>
<dbReference type="EMBL" id="MCBT01000046">
    <property type="protein sequence ID" value="OEG72927.1"/>
    <property type="molecule type" value="Genomic_DNA"/>
</dbReference>
<evidence type="ECO:0000313" key="2">
    <source>
        <dbReference type="EMBL" id="OEG72927.1"/>
    </source>
</evidence>
<dbReference type="OrthoDB" id="6387849at2"/>